<dbReference type="InterPro" id="IPR036388">
    <property type="entry name" value="WH-like_DNA-bd_sf"/>
</dbReference>
<dbReference type="Gene3D" id="1.10.10.10">
    <property type="entry name" value="Winged helix-like DNA-binding domain superfamily/Winged helix DNA-binding domain"/>
    <property type="match status" value="1"/>
</dbReference>
<keyword evidence="2" id="KW-1185">Reference proteome</keyword>
<accession>A0A561SZ73</accession>
<proteinExistence type="predicted"/>
<evidence type="ECO:0000313" key="2">
    <source>
        <dbReference type="Proteomes" id="UP000321261"/>
    </source>
</evidence>
<dbReference type="InterPro" id="IPR036390">
    <property type="entry name" value="WH_DNA-bd_sf"/>
</dbReference>
<dbReference type="GO" id="GO:0003677">
    <property type="term" value="F:DNA binding"/>
    <property type="evidence" value="ECO:0007669"/>
    <property type="project" value="UniProtKB-KW"/>
</dbReference>
<dbReference type="OrthoDB" id="3577386at2"/>
<name>A0A561SZ73_9PSEU</name>
<dbReference type="EMBL" id="VIWU01000001">
    <property type="protein sequence ID" value="TWF80174.1"/>
    <property type="molecule type" value="Genomic_DNA"/>
</dbReference>
<gene>
    <name evidence="1" type="ORF">FHX44_116112</name>
</gene>
<dbReference type="SUPFAM" id="SSF46785">
    <property type="entry name" value="Winged helix' DNA-binding domain"/>
    <property type="match status" value="1"/>
</dbReference>
<comment type="caution">
    <text evidence="1">The sequence shown here is derived from an EMBL/GenBank/DDBJ whole genome shotgun (WGS) entry which is preliminary data.</text>
</comment>
<organism evidence="1 2">
    <name type="scientific">Pseudonocardia hierapolitana</name>
    <dbReference type="NCBI Taxonomy" id="1128676"/>
    <lineage>
        <taxon>Bacteria</taxon>
        <taxon>Bacillati</taxon>
        <taxon>Actinomycetota</taxon>
        <taxon>Actinomycetes</taxon>
        <taxon>Pseudonocardiales</taxon>
        <taxon>Pseudonocardiaceae</taxon>
        <taxon>Pseudonocardia</taxon>
    </lineage>
</organism>
<reference evidence="1 2" key="1">
    <citation type="submission" date="2019-06" db="EMBL/GenBank/DDBJ databases">
        <title>Sequencing the genomes of 1000 actinobacteria strains.</title>
        <authorList>
            <person name="Klenk H.-P."/>
        </authorList>
    </citation>
    <scope>NUCLEOTIDE SEQUENCE [LARGE SCALE GENOMIC DNA]</scope>
    <source>
        <strain evidence="1 2">DSM 45671</strain>
    </source>
</reference>
<dbReference type="Proteomes" id="UP000321261">
    <property type="component" value="Unassembled WGS sequence"/>
</dbReference>
<keyword evidence="1" id="KW-0238">DNA-binding</keyword>
<dbReference type="RefSeq" id="WP_147258895.1">
    <property type="nucleotide sequence ID" value="NZ_VIWU01000001.1"/>
</dbReference>
<sequence length="113" mass="12805">MEVRDRRHVDLLLLAAATEGPASGRELIDLVRERSDGIFVLSLRIVVREVHRLTNERLMRVTGNGRVRRYAVTPLGQRVLAMRRREWEALSHGLDGVLGAADDIDRGRPTRAE</sequence>
<protein>
    <submittedName>
        <fullName evidence="1">DNA-binding PadR family transcriptional regulator</fullName>
    </submittedName>
</protein>
<evidence type="ECO:0000313" key="1">
    <source>
        <dbReference type="EMBL" id="TWF80174.1"/>
    </source>
</evidence>
<dbReference type="AlphaFoldDB" id="A0A561SZ73"/>